<keyword evidence="4" id="KW-0804">Transcription</keyword>
<evidence type="ECO:0000256" key="4">
    <source>
        <dbReference type="ARBA" id="ARBA00023163"/>
    </source>
</evidence>
<keyword evidence="9" id="KW-1185">Reference proteome</keyword>
<evidence type="ECO:0000256" key="6">
    <source>
        <dbReference type="SAM" id="MobiDB-lite"/>
    </source>
</evidence>
<dbReference type="Gene3D" id="2.40.330.10">
    <property type="entry name" value="DNA-binding pseudobarrel domain"/>
    <property type="match status" value="1"/>
</dbReference>
<organism evidence="8 9">
    <name type="scientific">Kalanchoe fedtschenkoi</name>
    <name type="common">Lavender scallops</name>
    <name type="synonym">South American air plant</name>
    <dbReference type="NCBI Taxonomy" id="63787"/>
    <lineage>
        <taxon>Eukaryota</taxon>
        <taxon>Viridiplantae</taxon>
        <taxon>Streptophyta</taxon>
        <taxon>Embryophyta</taxon>
        <taxon>Tracheophyta</taxon>
        <taxon>Spermatophyta</taxon>
        <taxon>Magnoliopsida</taxon>
        <taxon>eudicotyledons</taxon>
        <taxon>Gunneridae</taxon>
        <taxon>Pentapetalae</taxon>
        <taxon>Saxifragales</taxon>
        <taxon>Crassulaceae</taxon>
        <taxon>Kalanchoe</taxon>
    </lineage>
</organism>
<dbReference type="SUPFAM" id="SSF101936">
    <property type="entry name" value="DNA-binding pseudobarrel domain"/>
    <property type="match status" value="1"/>
</dbReference>
<feature type="region of interest" description="Disordered" evidence="6">
    <location>
        <begin position="40"/>
        <end position="59"/>
    </location>
</feature>
<feature type="domain" description="TF-B3" evidence="7">
    <location>
        <begin position="136"/>
        <end position="227"/>
    </location>
</feature>
<proteinExistence type="predicted"/>
<dbReference type="InterPro" id="IPR003340">
    <property type="entry name" value="B3_DNA-bd"/>
</dbReference>
<evidence type="ECO:0000313" key="9">
    <source>
        <dbReference type="Proteomes" id="UP000594263"/>
    </source>
</evidence>
<name>A0A7N0ZVR1_KALFE</name>
<dbReference type="GO" id="GO:0005634">
    <property type="term" value="C:nucleus"/>
    <property type="evidence" value="ECO:0007669"/>
    <property type="project" value="UniProtKB-SubCell"/>
</dbReference>
<keyword evidence="2" id="KW-0805">Transcription regulation</keyword>
<evidence type="ECO:0000256" key="3">
    <source>
        <dbReference type="ARBA" id="ARBA00023125"/>
    </source>
</evidence>
<dbReference type="InterPro" id="IPR015300">
    <property type="entry name" value="DNA-bd_pseudobarrel_sf"/>
</dbReference>
<keyword evidence="3" id="KW-0238">DNA-binding</keyword>
<dbReference type="CDD" id="cd10017">
    <property type="entry name" value="B3_DNA"/>
    <property type="match status" value="1"/>
</dbReference>
<dbReference type="PANTHER" id="PTHR31391">
    <property type="entry name" value="B3 DOMAIN-CONTAINING PROTEIN OS11G0197600-RELATED"/>
    <property type="match status" value="1"/>
</dbReference>
<sequence>MTRPHTTQSSKMVMPSYEQCRQKRLEENKKRMEALNLPQLAKTLREISTPPRPTPAKRRPYAKQLVAVRRSPRVANMPAGPVYVEVDVAVGRLSIPRRLSKPRAMSGAYATNEAREWSITRAEELQSALDQAYPSFVRPMLPSHVSSCFWLGLPSYFCKQHLPKQDTVMTLVDEKGDEYPTRWLPRKTGLSGGWKGFAVARELVDGDALVFQLISPTAFKVYIVRVEGFKEGTKQ</sequence>
<dbReference type="GO" id="GO:0003677">
    <property type="term" value="F:DNA binding"/>
    <property type="evidence" value="ECO:0007669"/>
    <property type="project" value="UniProtKB-KW"/>
</dbReference>
<evidence type="ECO:0000256" key="5">
    <source>
        <dbReference type="ARBA" id="ARBA00023242"/>
    </source>
</evidence>
<dbReference type="InterPro" id="IPR044837">
    <property type="entry name" value="REM16-like"/>
</dbReference>
<comment type="subcellular location">
    <subcellularLocation>
        <location evidence="1">Nucleus</location>
    </subcellularLocation>
</comment>
<dbReference type="PANTHER" id="PTHR31391:SF4">
    <property type="entry name" value="B3 DOMAIN-CONTAINING PROTEIN OS03G0184500"/>
    <property type="match status" value="1"/>
</dbReference>
<dbReference type="Gramene" id="Kaladp0042s0058.1.v1.1">
    <property type="protein sequence ID" value="Kaladp0042s0058.1.v1.1"/>
    <property type="gene ID" value="Kaladp0042s0058.v1.1"/>
</dbReference>
<dbReference type="AlphaFoldDB" id="A0A7N0ZVR1"/>
<protein>
    <recommendedName>
        <fullName evidence="7">TF-B3 domain-containing protein</fullName>
    </recommendedName>
</protein>
<evidence type="ECO:0000313" key="8">
    <source>
        <dbReference type="EnsemblPlants" id="Kaladp0042s0058.1.v1.1"/>
    </source>
</evidence>
<keyword evidence="5" id="KW-0539">Nucleus</keyword>
<dbReference type="PROSITE" id="PS50863">
    <property type="entry name" value="B3"/>
    <property type="match status" value="1"/>
</dbReference>
<dbReference type="OMA" id="IASAACC"/>
<reference evidence="8" key="1">
    <citation type="submission" date="2021-01" db="UniProtKB">
        <authorList>
            <consortium name="EnsemblPlants"/>
        </authorList>
    </citation>
    <scope>IDENTIFICATION</scope>
</reference>
<evidence type="ECO:0000256" key="2">
    <source>
        <dbReference type="ARBA" id="ARBA00023015"/>
    </source>
</evidence>
<evidence type="ECO:0000256" key="1">
    <source>
        <dbReference type="ARBA" id="ARBA00004123"/>
    </source>
</evidence>
<dbReference type="Proteomes" id="UP000594263">
    <property type="component" value="Unplaced"/>
</dbReference>
<dbReference type="SMART" id="SM01019">
    <property type="entry name" value="B3"/>
    <property type="match status" value="1"/>
</dbReference>
<evidence type="ECO:0000259" key="7">
    <source>
        <dbReference type="PROSITE" id="PS50863"/>
    </source>
</evidence>
<dbReference type="EnsemblPlants" id="Kaladp0042s0058.1.v1.1">
    <property type="protein sequence ID" value="Kaladp0042s0058.1.v1.1"/>
    <property type="gene ID" value="Kaladp0042s0058.v1.1"/>
</dbReference>
<dbReference type="Pfam" id="PF02362">
    <property type="entry name" value="B3"/>
    <property type="match status" value="1"/>
</dbReference>
<accession>A0A7N0ZVR1</accession>